<gene>
    <name evidence="3" type="primary">OLA.9342</name>
</gene>
<reference evidence="3" key="2">
    <citation type="submission" date="2016-06" db="EMBL/GenBank/DDBJ databases">
        <title>The genome of a short-lived fish provides insights into sex chromosome evolution and the genetic control of aging.</title>
        <authorList>
            <person name="Reichwald K."/>
            <person name="Felder M."/>
            <person name="Petzold A."/>
            <person name="Koch P."/>
            <person name="Groth M."/>
            <person name="Platzer M."/>
        </authorList>
    </citation>
    <scope>NUCLEOTIDE SEQUENCE</scope>
    <source>
        <tissue evidence="3">Brain</tissue>
    </source>
</reference>
<feature type="compositionally biased region" description="Polar residues" evidence="1">
    <location>
        <begin position="92"/>
        <end position="107"/>
    </location>
</feature>
<name>A0A1A8GJD4_9TELE</name>
<sequence length="182" mass="20303">MAKRRAEERLLFDSPTKRRYVQPLSKAGIRLESMVPTKPPQSVPTGGVRSPCRKRPHFLENEKAEEAAPCLTRPLCESKKPPANVLREPISESFQDECTSSRSTQVQKRPRVDHVGAEAVLPSCSDKAVGNSLAEDSIYNSFQYWRVPLPELDLSLLDDLSDSSQTKHEPKVTGSNLDAMET</sequence>
<reference evidence="3" key="1">
    <citation type="submission" date="2016-05" db="EMBL/GenBank/DDBJ databases">
        <authorList>
            <person name="Lavstsen T."/>
            <person name="Jespersen J.S."/>
        </authorList>
    </citation>
    <scope>NUCLEOTIDE SEQUENCE</scope>
    <source>
        <tissue evidence="3">Brain</tissue>
    </source>
</reference>
<proteinExistence type="predicted"/>
<protein>
    <recommendedName>
        <fullName evidence="2">Putative WW-binding domain-containing protein</fullName>
    </recommendedName>
</protein>
<accession>A0A1A8GJD4</accession>
<dbReference type="AlphaFoldDB" id="A0A1A8GJD4"/>
<dbReference type="EMBL" id="HAEB01017371">
    <property type="protein sequence ID" value="SBQ63898.1"/>
    <property type="molecule type" value="Transcribed_RNA"/>
</dbReference>
<feature type="domain" description="Putative WW-binding" evidence="2">
    <location>
        <begin position="139"/>
        <end position="168"/>
    </location>
</feature>
<dbReference type="InterPro" id="IPR033461">
    <property type="entry name" value="WRNPLPNID"/>
</dbReference>
<feature type="region of interest" description="Disordered" evidence="1">
    <location>
        <begin position="87"/>
        <end position="111"/>
    </location>
</feature>
<feature type="region of interest" description="Disordered" evidence="1">
    <location>
        <begin position="31"/>
        <end position="54"/>
    </location>
</feature>
<feature type="region of interest" description="Disordered" evidence="1">
    <location>
        <begin position="160"/>
        <end position="182"/>
    </location>
</feature>
<evidence type="ECO:0000259" key="2">
    <source>
        <dbReference type="Pfam" id="PF15017"/>
    </source>
</evidence>
<evidence type="ECO:0000313" key="3">
    <source>
        <dbReference type="EMBL" id="SBQ71131.1"/>
    </source>
</evidence>
<evidence type="ECO:0000256" key="1">
    <source>
        <dbReference type="SAM" id="MobiDB-lite"/>
    </source>
</evidence>
<dbReference type="EMBL" id="HAEC01003054">
    <property type="protein sequence ID" value="SBQ71131.1"/>
    <property type="molecule type" value="Transcribed_RNA"/>
</dbReference>
<dbReference type="Pfam" id="PF15017">
    <property type="entry name" value="WRNPLPNID"/>
    <property type="match status" value="1"/>
</dbReference>
<organism evidence="3">
    <name type="scientific">Nothobranchius korthausae</name>
    <dbReference type="NCBI Taxonomy" id="1143690"/>
    <lineage>
        <taxon>Eukaryota</taxon>
        <taxon>Metazoa</taxon>
        <taxon>Chordata</taxon>
        <taxon>Craniata</taxon>
        <taxon>Vertebrata</taxon>
        <taxon>Euteleostomi</taxon>
        <taxon>Actinopterygii</taxon>
        <taxon>Neopterygii</taxon>
        <taxon>Teleostei</taxon>
        <taxon>Neoteleostei</taxon>
        <taxon>Acanthomorphata</taxon>
        <taxon>Ovalentaria</taxon>
        <taxon>Atherinomorphae</taxon>
        <taxon>Cyprinodontiformes</taxon>
        <taxon>Nothobranchiidae</taxon>
        <taxon>Nothobranchius</taxon>
    </lineage>
</organism>